<name>A0A9Q3HHK0_9BASI</name>
<protein>
    <recommendedName>
        <fullName evidence="1">Reverse transcriptase/retrotransposon-derived protein RNase H-like domain-containing protein</fullName>
    </recommendedName>
</protein>
<sequence length="88" mass="9840">MNVNRFKAFESLRQALTTSSLLLMPDFELPFKLYIDASRHELGAALHQVPIITYKPVGGPFLSISIQIKPTDARYGESQMESLCLVLA</sequence>
<dbReference type="Proteomes" id="UP000765509">
    <property type="component" value="Unassembled WGS sequence"/>
</dbReference>
<dbReference type="EMBL" id="AVOT02017026">
    <property type="protein sequence ID" value="MBW0502824.1"/>
    <property type="molecule type" value="Genomic_DNA"/>
</dbReference>
<gene>
    <name evidence="2" type="ORF">O181_042539</name>
</gene>
<dbReference type="AlphaFoldDB" id="A0A9Q3HHK0"/>
<comment type="caution">
    <text evidence="2">The sequence shown here is derived from an EMBL/GenBank/DDBJ whole genome shotgun (WGS) entry which is preliminary data.</text>
</comment>
<keyword evidence="3" id="KW-1185">Reference proteome</keyword>
<dbReference type="InterPro" id="IPR043502">
    <property type="entry name" value="DNA/RNA_pol_sf"/>
</dbReference>
<proteinExistence type="predicted"/>
<dbReference type="InterPro" id="IPR041577">
    <property type="entry name" value="RT_RNaseH_2"/>
</dbReference>
<dbReference type="Pfam" id="PF17919">
    <property type="entry name" value="RT_RNaseH_2"/>
    <property type="match status" value="1"/>
</dbReference>
<evidence type="ECO:0000313" key="2">
    <source>
        <dbReference type="EMBL" id="MBW0502824.1"/>
    </source>
</evidence>
<organism evidence="2 3">
    <name type="scientific">Austropuccinia psidii MF-1</name>
    <dbReference type="NCBI Taxonomy" id="1389203"/>
    <lineage>
        <taxon>Eukaryota</taxon>
        <taxon>Fungi</taxon>
        <taxon>Dikarya</taxon>
        <taxon>Basidiomycota</taxon>
        <taxon>Pucciniomycotina</taxon>
        <taxon>Pucciniomycetes</taxon>
        <taxon>Pucciniales</taxon>
        <taxon>Sphaerophragmiaceae</taxon>
        <taxon>Austropuccinia</taxon>
    </lineage>
</organism>
<accession>A0A9Q3HHK0</accession>
<reference evidence="2" key="1">
    <citation type="submission" date="2021-03" db="EMBL/GenBank/DDBJ databases">
        <title>Draft genome sequence of rust myrtle Austropuccinia psidii MF-1, a brazilian biotype.</title>
        <authorList>
            <person name="Quecine M.C."/>
            <person name="Pachon D.M.R."/>
            <person name="Bonatelli M.L."/>
            <person name="Correr F.H."/>
            <person name="Franceschini L.M."/>
            <person name="Leite T.F."/>
            <person name="Margarido G.R.A."/>
            <person name="Almeida C.A."/>
            <person name="Ferrarezi J.A."/>
            <person name="Labate C.A."/>
        </authorList>
    </citation>
    <scope>NUCLEOTIDE SEQUENCE</scope>
    <source>
        <strain evidence="2">MF-1</strain>
    </source>
</reference>
<dbReference type="SUPFAM" id="SSF56672">
    <property type="entry name" value="DNA/RNA polymerases"/>
    <property type="match status" value="1"/>
</dbReference>
<feature type="domain" description="Reverse transcriptase/retrotransposon-derived protein RNase H-like" evidence="1">
    <location>
        <begin position="7"/>
        <end position="87"/>
    </location>
</feature>
<evidence type="ECO:0000313" key="3">
    <source>
        <dbReference type="Proteomes" id="UP000765509"/>
    </source>
</evidence>
<evidence type="ECO:0000259" key="1">
    <source>
        <dbReference type="Pfam" id="PF17919"/>
    </source>
</evidence>